<proteinExistence type="predicted"/>
<dbReference type="Proteomes" id="UP001642484">
    <property type="component" value="Unassembled WGS sequence"/>
</dbReference>
<feature type="compositionally biased region" description="Acidic residues" evidence="1">
    <location>
        <begin position="397"/>
        <end position="409"/>
    </location>
</feature>
<name>A0ABP0JBE6_9DINO</name>
<dbReference type="EMBL" id="CAXAMN010004958">
    <property type="protein sequence ID" value="CAK9011693.1"/>
    <property type="molecule type" value="Genomic_DNA"/>
</dbReference>
<reference evidence="3 4" key="1">
    <citation type="submission" date="2024-02" db="EMBL/GenBank/DDBJ databases">
        <authorList>
            <person name="Chen Y."/>
            <person name="Shah S."/>
            <person name="Dougan E. K."/>
            <person name="Thang M."/>
            <person name="Chan C."/>
        </authorList>
    </citation>
    <scope>NUCLEOTIDE SEQUENCE [LARGE SCALE GENOMIC DNA]</scope>
</reference>
<dbReference type="InterPro" id="IPR036361">
    <property type="entry name" value="SAP_dom_sf"/>
</dbReference>
<dbReference type="InterPro" id="IPR003034">
    <property type="entry name" value="SAP_dom"/>
</dbReference>
<feature type="compositionally biased region" description="Low complexity" evidence="1">
    <location>
        <begin position="307"/>
        <end position="317"/>
    </location>
</feature>
<evidence type="ECO:0000313" key="4">
    <source>
        <dbReference type="Proteomes" id="UP001642484"/>
    </source>
</evidence>
<gene>
    <name evidence="3" type="ORF">CCMP2556_LOCUS10564</name>
</gene>
<dbReference type="PROSITE" id="PS50800">
    <property type="entry name" value="SAP"/>
    <property type="match status" value="1"/>
</dbReference>
<comment type="caution">
    <text evidence="3">The sequence shown here is derived from an EMBL/GenBank/DDBJ whole genome shotgun (WGS) entry which is preliminary data.</text>
</comment>
<keyword evidence="4" id="KW-1185">Reference proteome</keyword>
<evidence type="ECO:0000313" key="3">
    <source>
        <dbReference type="EMBL" id="CAK9011693.1"/>
    </source>
</evidence>
<sequence length="600" mass="66278">MLAFPSPQPAGFMVRSPLAVTPKQPWERTDRTRKPQTLLSLRTAAVAGAVIALRAKRSSLGAMSELLLNLRVANEKQRNEMLRKEDEKGLRAICAGLGQPSTGPSESALERIQEALKMEDALYQGPAARVIQVSGQVKETDGDVASLLQERYRVHDLKSICRTFGLSQGGKKQVLAERIATKALELWQVMKSRGLAEKAPPSSANGTVQDAGSESPSQSSPAPRAQRRARPAEVQEIMEDAGRSTQTPRQASPAQRAQRRARPAEVQEIMEDAGRPTTTRRSSPRAQRRARPAEVQEIMEDAGKSTQTPRQASPAQRARSRTIEIKVEPAGGPGGSARAKKTTATPSQASAEWDRLSQPVQVEQRGPTPSLQQRCINEAREIMGKDKEGAVIHEAEIVPEEDDEDEEDEQSRKERRYVQRRTKLVSYVAEESSEVYGDHQQQYLADLSDYIADASDDVRFDYLNDKLEAGSEVDQERLPKVLGPARDTPEYSAWHVEPYKEEMHLVGEMGPSRVAYCKWWDRAAGCGELVDRDDKRPVAVVAAALTTGANVTPTAKYLAQGEWVEYRRVPDAEIDRGILVRGVRGWPLQCEADGSRALPS</sequence>
<dbReference type="Pfam" id="PF02037">
    <property type="entry name" value="SAP"/>
    <property type="match status" value="1"/>
</dbReference>
<protein>
    <recommendedName>
        <fullName evidence="2">SAP domain-containing protein</fullName>
    </recommendedName>
</protein>
<feature type="compositionally biased region" description="Polar residues" evidence="1">
    <location>
        <begin position="202"/>
        <end position="214"/>
    </location>
</feature>
<feature type="domain" description="SAP" evidence="2">
    <location>
        <begin position="149"/>
        <end position="183"/>
    </location>
</feature>
<evidence type="ECO:0000259" key="2">
    <source>
        <dbReference type="PROSITE" id="PS50800"/>
    </source>
</evidence>
<organism evidence="3 4">
    <name type="scientific">Durusdinium trenchii</name>
    <dbReference type="NCBI Taxonomy" id="1381693"/>
    <lineage>
        <taxon>Eukaryota</taxon>
        <taxon>Sar</taxon>
        <taxon>Alveolata</taxon>
        <taxon>Dinophyceae</taxon>
        <taxon>Suessiales</taxon>
        <taxon>Symbiodiniaceae</taxon>
        <taxon>Durusdinium</taxon>
    </lineage>
</organism>
<evidence type="ECO:0000256" key="1">
    <source>
        <dbReference type="SAM" id="MobiDB-lite"/>
    </source>
</evidence>
<accession>A0ABP0JBE6</accession>
<dbReference type="SUPFAM" id="SSF68906">
    <property type="entry name" value="SAP domain"/>
    <property type="match status" value="1"/>
</dbReference>
<feature type="region of interest" description="Disordered" evidence="1">
    <location>
        <begin position="195"/>
        <end position="370"/>
    </location>
</feature>
<feature type="compositionally biased region" description="Low complexity" evidence="1">
    <location>
        <begin position="215"/>
        <end position="224"/>
    </location>
</feature>
<feature type="region of interest" description="Disordered" evidence="1">
    <location>
        <begin position="396"/>
        <end position="415"/>
    </location>
</feature>